<evidence type="ECO:0000313" key="3">
    <source>
        <dbReference type="Proteomes" id="UP001056436"/>
    </source>
</evidence>
<comment type="caution">
    <text evidence="2">The sequence shown here is derived from an EMBL/GenBank/DDBJ whole genome shotgun (WGS) entry which is preliminary data.</text>
</comment>
<dbReference type="PANTHER" id="PTHR35605">
    <property type="entry name" value="ECP2 EFFECTOR PROTEIN DOMAIN-CONTAINING PROTEIN-RELATED"/>
    <property type="match status" value="1"/>
</dbReference>
<sequence length="207" mass="22985">MRFHQVQALIVASLAVLAYGSATTNLAPIEGYEIIIPEWEFQDDINPRAEKVVLNGTVQEVLADLRSYNSLYAQVLGPESGSPTTSSALEEPNKFDISHVVCHKFSLGSVAVVKDGINELKRIRHRRAKLEVGRGKCALMTCEFKTAIWWCNDDDKPKTMRTFDGIAQGAEKVLQSCAKRNSPNVLRSSGQAFDKMKWSVIVRGENC</sequence>
<organism evidence="2 3">
    <name type="scientific">Colletotrichum abscissum</name>
    <dbReference type="NCBI Taxonomy" id="1671311"/>
    <lineage>
        <taxon>Eukaryota</taxon>
        <taxon>Fungi</taxon>
        <taxon>Dikarya</taxon>
        <taxon>Ascomycota</taxon>
        <taxon>Pezizomycotina</taxon>
        <taxon>Sordariomycetes</taxon>
        <taxon>Hypocreomycetidae</taxon>
        <taxon>Glomerellales</taxon>
        <taxon>Glomerellaceae</taxon>
        <taxon>Colletotrichum</taxon>
        <taxon>Colletotrichum acutatum species complex</taxon>
    </lineage>
</organism>
<protein>
    <recommendedName>
        <fullName evidence="4">Secreted protein</fullName>
    </recommendedName>
</protein>
<name>A0A9P9X740_9PEZI</name>
<dbReference type="OrthoDB" id="3552888at2759"/>
<proteinExistence type="predicted"/>
<dbReference type="AlphaFoldDB" id="A0A9P9X740"/>
<accession>A0A9P9X740</accession>
<evidence type="ECO:0008006" key="4">
    <source>
        <dbReference type="Google" id="ProtNLM"/>
    </source>
</evidence>
<keyword evidence="3" id="KW-1185">Reference proteome</keyword>
<gene>
    <name evidence="2" type="ORF">CABS02_11181</name>
</gene>
<evidence type="ECO:0000256" key="1">
    <source>
        <dbReference type="SAM" id="SignalP"/>
    </source>
</evidence>
<keyword evidence="1" id="KW-0732">Signal</keyword>
<dbReference type="Proteomes" id="UP001056436">
    <property type="component" value="Unassembled WGS sequence"/>
</dbReference>
<feature type="signal peptide" evidence="1">
    <location>
        <begin position="1"/>
        <end position="22"/>
    </location>
</feature>
<dbReference type="EMBL" id="SDAQ01000093">
    <property type="protein sequence ID" value="KAI3540135.1"/>
    <property type="molecule type" value="Genomic_DNA"/>
</dbReference>
<dbReference type="PANTHER" id="PTHR35605:SF1">
    <property type="entry name" value="ECP2 EFFECTOR PROTEIN DOMAIN-CONTAINING PROTEIN-RELATED"/>
    <property type="match status" value="1"/>
</dbReference>
<reference evidence="2" key="1">
    <citation type="submission" date="2019-01" db="EMBL/GenBank/DDBJ databases">
        <title>Colletotrichum abscissum LGMF1257.</title>
        <authorList>
            <person name="Baroncelli R."/>
        </authorList>
    </citation>
    <scope>NUCLEOTIDE SEQUENCE</scope>
    <source>
        <strain evidence="2">Ca142</strain>
    </source>
</reference>
<feature type="chain" id="PRO_5040110755" description="Secreted protein" evidence="1">
    <location>
        <begin position="23"/>
        <end position="207"/>
    </location>
</feature>
<evidence type="ECO:0000313" key="2">
    <source>
        <dbReference type="EMBL" id="KAI3540135.1"/>
    </source>
</evidence>